<dbReference type="GO" id="GO:0005198">
    <property type="term" value="F:structural molecule activity"/>
    <property type="evidence" value="ECO:0007669"/>
    <property type="project" value="UniProtKB-UniRule"/>
</dbReference>
<evidence type="ECO:0000256" key="2">
    <source>
        <dbReference type="ARBA" id="ARBA00022553"/>
    </source>
</evidence>
<dbReference type="RefSeq" id="YP_006666519.1">
    <property type="nucleotide sequence ID" value="NC_018575.1"/>
</dbReference>
<dbReference type="GO" id="GO:0075732">
    <property type="term" value="P:viral penetration into host nucleus"/>
    <property type="evidence" value="ECO:0007669"/>
    <property type="project" value="UniProtKB-KW"/>
</dbReference>
<dbReference type="EMBL" id="HQ585856">
    <property type="protein sequence ID" value="AER38252.1"/>
    <property type="molecule type" value="Genomic_DNA"/>
</dbReference>
<evidence type="ECO:0000256" key="13">
    <source>
        <dbReference type="ARBA" id="ARBA00023157"/>
    </source>
</evidence>
<name>J7F291_9PAPI</name>
<evidence type="ECO:0000256" key="3">
    <source>
        <dbReference type="ARBA" id="ARBA00022561"/>
    </source>
</evidence>
<accession>J7F291</accession>
<evidence type="ECO:0000256" key="10">
    <source>
        <dbReference type="ARBA" id="ARBA00023046"/>
    </source>
</evidence>
<comment type="subunit">
    <text evidence="15">Interacts with major capsid protein L1. Interacts with E2; this interaction inhibits E2 transcriptional activity but not the DNA replication function E2. Interacts with host HSPA8; this interaction is required for L2 nuclear translocation. Interacts with host importins KPNB2 and KPNB3. Forms a complex with importin alpha2-beta1 heterodimers via interaction with the importin alpha2 adapter. Interacts with host DYNLT1; this interaction is essential for virus intracellular transport during entry. Interacts (via C-terminus) with host retromer subunits VPS35 AND VPS29.</text>
</comment>
<keyword evidence="9 15" id="KW-1177">Microtubular inwards viral transport</keyword>
<dbReference type="GeneID" id="13564471"/>
<dbReference type="InterPro" id="IPR000784">
    <property type="entry name" value="Late_L2"/>
</dbReference>
<comment type="PTM">
    <text evidence="15">Highly phosphorylated.</text>
</comment>
<dbReference type="Pfam" id="PF00513">
    <property type="entry name" value="Late_protein_L2"/>
    <property type="match status" value="1"/>
</dbReference>
<evidence type="ECO:0000256" key="7">
    <source>
        <dbReference type="ARBA" id="ARBA00022844"/>
    </source>
</evidence>
<evidence type="ECO:0000256" key="1">
    <source>
        <dbReference type="ARBA" id="ARBA00022524"/>
    </source>
</evidence>
<dbReference type="GO" id="GO:0046718">
    <property type="term" value="P:symbiont entry into host cell"/>
    <property type="evidence" value="ECO:0007669"/>
    <property type="project" value="UniProtKB-KW"/>
</dbReference>
<dbReference type="Proteomes" id="UP000106331">
    <property type="component" value="Segment"/>
</dbReference>
<feature type="disulfide bond" evidence="15">
    <location>
        <begin position="17"/>
        <end position="23"/>
    </location>
</feature>
<evidence type="ECO:0000256" key="11">
    <source>
        <dbReference type="ARBA" id="ARBA00023120"/>
    </source>
</evidence>
<evidence type="ECO:0000256" key="15">
    <source>
        <dbReference type="HAMAP-Rule" id="MF_04003"/>
    </source>
</evidence>
<keyword evidence="2 15" id="KW-0597">Phosphoprotein</keyword>
<comment type="similarity">
    <text evidence="15">Belongs to the papillomaviridae L2 protein family.</text>
</comment>
<organism evidence="16 17">
    <name type="scientific">Crocuta crocuta papillomavirus 1</name>
    <dbReference type="NCBI Taxonomy" id="1104917"/>
    <lineage>
        <taxon>Viruses</taxon>
        <taxon>Monodnaviria</taxon>
        <taxon>Shotokuvirae</taxon>
        <taxon>Cossaviricota</taxon>
        <taxon>Papovaviricetes</taxon>
        <taxon>Zurhausenvirales</taxon>
        <taxon>Papillomaviridae</taxon>
        <taxon>Firstpapillomavirinae</taxon>
        <taxon>Lambdapapillomavirus</taxon>
        <taxon>Lambdapapillomavirus 5</taxon>
    </lineage>
</organism>
<dbReference type="GO" id="GO:0042025">
    <property type="term" value="C:host cell nucleus"/>
    <property type="evidence" value="ECO:0007669"/>
    <property type="project" value="UniProtKB-SubCell"/>
</dbReference>
<protein>
    <recommendedName>
        <fullName evidence="15">Minor capsid protein L2</fullName>
    </recommendedName>
</protein>
<keyword evidence="6" id="KW-1040">Host Golgi apparatus</keyword>
<comment type="function">
    <text evidence="15">Minor protein of the capsid that localizes along the inner surface of the virion, within the central cavities beneath the L1 pentamers. Plays a role in capsid stabilization through interaction with the major capsid protein L1. Once the virion enters the host cell, L2 escorts the genomic DNA into the nucleus by promoting escape from the endosomal compartments and traffic through the host Golgi network. Mechanistically, the C-terminus of L2 possesses a cell-penetrating peptide that protudes from the host endosome, interacts with host cytoplasmic retromer cargo and thereby mediates the capsid delivery to the host trans-Golgi network. Plays a role through its interaction with host dynein in the intracellular microtubule-dependent transport of viral capsid toward the nucleus. Mediates the viral genome import into the nucleus through binding to host importins. Once within the nucleus, L2 localizes viral genomes to host PML bodies in order to activate early gene expression for establishment of infection. Later on, promotes late gene expression by interacting with the viral E2 protein and by inhibiting its transcriptional activation functions. During virion assembly, encapsidates the genome by direct interaction with the viral DNA.</text>
</comment>
<dbReference type="OrthoDB" id="8047at10239"/>
<evidence type="ECO:0000256" key="5">
    <source>
        <dbReference type="ARBA" id="ARBA00022581"/>
    </source>
</evidence>
<keyword evidence="8 15" id="KW-0426">Late protein</keyword>
<keyword evidence="17" id="KW-1185">Reference proteome</keyword>
<evidence type="ECO:0000256" key="4">
    <source>
        <dbReference type="ARBA" id="ARBA00022562"/>
    </source>
</evidence>
<proteinExistence type="inferred from homology"/>
<comment type="caution">
    <text evidence="15">Lacks conserved residue(s) required for the propagation of feature annotation.</text>
</comment>
<evidence type="ECO:0000256" key="12">
    <source>
        <dbReference type="ARBA" id="ARBA00023125"/>
    </source>
</evidence>
<dbReference type="HAMAP" id="MF_04003">
    <property type="entry name" value="PPV_L2"/>
    <property type="match status" value="1"/>
</dbReference>
<gene>
    <name evidence="15 16" type="primary">L2</name>
</gene>
<evidence type="ECO:0000256" key="6">
    <source>
        <dbReference type="ARBA" id="ARBA00022812"/>
    </source>
</evidence>
<keyword evidence="10" id="KW-1039">Host endosome</keyword>
<keyword evidence="1 15" id="KW-1163">Viral penetration into host nucleus</keyword>
<keyword evidence="11 15" id="KW-1176">Cytoplasmic inwards viral transport</keyword>
<dbReference type="GO" id="GO:0043657">
    <property type="term" value="C:host cell"/>
    <property type="evidence" value="ECO:0007669"/>
    <property type="project" value="GOC"/>
</dbReference>
<keyword evidence="13 15" id="KW-1015">Disulfide bond</keyword>
<keyword evidence="14 15" id="KW-1160">Virus entry into host cell</keyword>
<evidence type="ECO:0000256" key="9">
    <source>
        <dbReference type="ARBA" id="ARBA00022952"/>
    </source>
</evidence>
<evidence type="ECO:0000313" key="16">
    <source>
        <dbReference type="EMBL" id="AER38252.1"/>
    </source>
</evidence>
<evidence type="ECO:0000313" key="17">
    <source>
        <dbReference type="Proteomes" id="UP000106331"/>
    </source>
</evidence>
<keyword evidence="4 15" id="KW-1048">Host nucleus</keyword>
<evidence type="ECO:0000256" key="8">
    <source>
        <dbReference type="ARBA" id="ARBA00022921"/>
    </source>
</evidence>
<keyword evidence="7 15" id="KW-0946">Virion</keyword>
<dbReference type="GO" id="GO:0003677">
    <property type="term" value="F:DNA binding"/>
    <property type="evidence" value="ECO:0007669"/>
    <property type="project" value="UniProtKB-UniRule"/>
</dbReference>
<evidence type="ECO:0000256" key="14">
    <source>
        <dbReference type="ARBA" id="ARBA00023296"/>
    </source>
</evidence>
<reference evidence="16 17" key="1">
    <citation type="journal article" date="2013" name="Genome Announc.">
        <title>Complete Genome Sequence of the Crocuta crocuta Papillomavirus Type 1 (CcrPV1) from a Spotted Hyena, the First Papillomavirus Characterized in a Member of the Hyaenidae.</title>
        <authorList>
            <person name="Stevens H."/>
            <person name="Heylen E."/>
            <person name="De Keyser K."/>
            <person name="Maes R."/>
            <person name="Kiupel M."/>
            <person name="Wise A."/>
            <person name="Nelson K."/>
            <person name="Holekamp K."/>
            <person name="Engh A."/>
            <person name="McKnight C."/>
            <person name="Van Ranst M."/>
            <person name="Rector A."/>
        </authorList>
    </citation>
    <scope>NUCLEOTIDE SEQUENCE [LARGE SCALE GENOMIC DNA]</scope>
</reference>
<keyword evidence="12 15" id="KW-0238">DNA-binding</keyword>
<keyword evidence="5 15" id="KW-0945">Host-virus interaction</keyword>
<dbReference type="KEGG" id="vg:13564471"/>
<sequence length="534" mass="57793">MHARRKRAAPKDIYPSCKISNNCPDDIRNKIEHNTLADKILKWGSAGVFFGSLGIGTGRGTGSYVPLGSGVNVGTRVSTVKPSIPISSVGTADVIPVDAMNPLGPALAPPKFPTAVEDPVIIRPPKFPSIVEDPVIVHSAAEHPAVLDPDHIAVVDISGETVQEIPYTTSNVVTEEQPAVLDVSTETRAPKIISRTQYENPSFEVAITSNATAGETSATDHILVDGYSGGQHIGEQIELQELARRSFSTTIEEETSFLTSTPNEAVVRPKTRNLNSRRYLQTQVTDPAFVTQPRSLVTFQNPAFDESVDLIFEKDVADFPLAAPNEDFRDLISLSKPIYHRSNENTVRVSRFGTKASVKTRSGVIAGPQIHYFYDLSEIAPADNIELATLGSSPVGEQSGESVISSGTTDMEIISLTGSTLESYSDESLLDIYEPIANDLQLVIGIGRRVRPISVPDLLTTKFQIFPGFEGVHVHTSSSNETPKIPINPLETPAVVIDLLGGTDFYLHPALFKKKKKRLFCDFFADGGVASCTE</sequence>
<dbReference type="GO" id="GO:0019028">
    <property type="term" value="C:viral capsid"/>
    <property type="evidence" value="ECO:0007669"/>
    <property type="project" value="UniProtKB-UniRule"/>
</dbReference>
<dbReference type="GO" id="GO:0075521">
    <property type="term" value="P:microtubule-dependent intracellular transport of viral material towards nucleus"/>
    <property type="evidence" value="ECO:0007669"/>
    <property type="project" value="UniProtKB-UniRule"/>
</dbReference>
<keyword evidence="3 15" id="KW-0167">Capsid protein</keyword>
<comment type="subcellular location">
    <subcellularLocation>
        <location evidence="15">Virion</location>
    </subcellularLocation>
    <subcellularLocation>
        <location evidence="15">Host nucleus</location>
    </subcellularLocation>
</comment>